<comment type="similarity">
    <text evidence="3">Belongs to the peptidase M50B family.</text>
</comment>
<evidence type="ECO:0000256" key="2">
    <source>
        <dbReference type="ARBA" id="ARBA00004141"/>
    </source>
</evidence>
<dbReference type="Pfam" id="PF02163">
    <property type="entry name" value="Peptidase_M50"/>
    <property type="match status" value="2"/>
</dbReference>
<keyword evidence="15" id="KW-1185">Reference proteome</keyword>
<dbReference type="CDD" id="cd06161">
    <property type="entry name" value="S2P-M50_SpoIVFB"/>
    <property type="match status" value="1"/>
</dbReference>
<sequence length="296" mass="34123">MSTPRGWSPLSSFLSLQGIRVRIHSLFWLVIFSSVVTGQFLEVITLFVLVLIHELGHVTVARSCGWRMSGIQLLPFGGVAHTDEWGTVPAREEVAVALAGPFHNVMMVLFGYVFYRMGWWSEEWMQYFVRGNALMAGFNLLPVYPLDGGRILQALLSYRFSYRRTLTMSLACSLAGACLILLWSVWGRGWDLNLSVIALFLVYSNWMAFKQRDYQYMRFLMKRSESTVSAHARIVRLQVNHDETLVSVLKRLQKEAYHIVMVRDSRGDWSPLPEEALFRRFFHEKKPDCRMGDLIA</sequence>
<evidence type="ECO:0000256" key="7">
    <source>
        <dbReference type="ARBA" id="ARBA00022801"/>
    </source>
</evidence>
<evidence type="ECO:0000256" key="9">
    <source>
        <dbReference type="ARBA" id="ARBA00022989"/>
    </source>
</evidence>
<dbReference type="Proteomes" id="UP000186795">
    <property type="component" value="Unassembled WGS sequence"/>
</dbReference>
<evidence type="ECO:0000256" key="1">
    <source>
        <dbReference type="ARBA" id="ARBA00001947"/>
    </source>
</evidence>
<comment type="subcellular location">
    <subcellularLocation>
        <location evidence="2">Membrane</location>
        <topology evidence="2">Multi-pass membrane protein</topology>
    </subcellularLocation>
</comment>
<proteinExistence type="inferred from homology"/>
<feature type="transmembrane region" description="Helical" evidence="12">
    <location>
        <begin position="26"/>
        <end position="52"/>
    </location>
</feature>
<organism evidence="14 15">
    <name type="scientific">Kroppenstedtia eburnea</name>
    <dbReference type="NCBI Taxonomy" id="714067"/>
    <lineage>
        <taxon>Bacteria</taxon>
        <taxon>Bacillati</taxon>
        <taxon>Bacillota</taxon>
        <taxon>Bacilli</taxon>
        <taxon>Bacillales</taxon>
        <taxon>Thermoactinomycetaceae</taxon>
        <taxon>Kroppenstedtia</taxon>
    </lineage>
</organism>
<dbReference type="GO" id="GO:0006508">
    <property type="term" value="P:proteolysis"/>
    <property type="evidence" value="ECO:0007669"/>
    <property type="project" value="UniProtKB-KW"/>
</dbReference>
<evidence type="ECO:0000256" key="10">
    <source>
        <dbReference type="ARBA" id="ARBA00023049"/>
    </source>
</evidence>
<dbReference type="AlphaFoldDB" id="A0A1N7M465"/>
<dbReference type="EMBL" id="FTOD01000005">
    <property type="protein sequence ID" value="SIS80769.1"/>
    <property type="molecule type" value="Genomic_DNA"/>
</dbReference>
<dbReference type="GO" id="GO:0008237">
    <property type="term" value="F:metallopeptidase activity"/>
    <property type="evidence" value="ECO:0007669"/>
    <property type="project" value="UniProtKB-KW"/>
</dbReference>
<keyword evidence="7" id="KW-0378">Hydrolase</keyword>
<gene>
    <name evidence="14" type="ORF">SAMN05421790_105184</name>
</gene>
<dbReference type="InterPro" id="IPR008915">
    <property type="entry name" value="Peptidase_M50"/>
</dbReference>
<name>A0A1N7M465_9BACL</name>
<feature type="domain" description="Peptidase M50" evidence="13">
    <location>
        <begin position="43"/>
        <end position="115"/>
    </location>
</feature>
<reference evidence="15" key="1">
    <citation type="submission" date="2017-01" db="EMBL/GenBank/DDBJ databases">
        <authorList>
            <person name="Varghese N."/>
            <person name="Submissions S."/>
        </authorList>
    </citation>
    <scope>NUCLEOTIDE SEQUENCE [LARGE SCALE GENOMIC DNA]</scope>
    <source>
        <strain evidence="15">DSM 45196</strain>
    </source>
</reference>
<protein>
    <submittedName>
        <fullName evidence="14">Stage IV sporulation protein FB</fullName>
    </submittedName>
</protein>
<dbReference type="PANTHER" id="PTHR39188">
    <property type="entry name" value="MEMBRANE-ASSOCIATED ZINC METALLOPROTEASE M50B"/>
    <property type="match status" value="1"/>
</dbReference>
<keyword evidence="6" id="KW-0479">Metal-binding</keyword>
<feature type="transmembrane region" description="Helical" evidence="12">
    <location>
        <begin position="94"/>
        <end position="115"/>
    </location>
</feature>
<evidence type="ECO:0000313" key="15">
    <source>
        <dbReference type="Proteomes" id="UP000186795"/>
    </source>
</evidence>
<evidence type="ECO:0000259" key="13">
    <source>
        <dbReference type="Pfam" id="PF02163"/>
    </source>
</evidence>
<evidence type="ECO:0000256" key="4">
    <source>
        <dbReference type="ARBA" id="ARBA00022670"/>
    </source>
</evidence>
<keyword evidence="9 12" id="KW-1133">Transmembrane helix</keyword>
<keyword evidence="10" id="KW-0482">Metalloprotease</keyword>
<evidence type="ECO:0000256" key="5">
    <source>
        <dbReference type="ARBA" id="ARBA00022692"/>
    </source>
</evidence>
<feature type="transmembrane region" description="Helical" evidence="12">
    <location>
        <begin position="166"/>
        <end position="186"/>
    </location>
</feature>
<keyword evidence="11 12" id="KW-0472">Membrane</keyword>
<evidence type="ECO:0000256" key="6">
    <source>
        <dbReference type="ARBA" id="ARBA00022723"/>
    </source>
</evidence>
<dbReference type="PANTHER" id="PTHR39188:SF3">
    <property type="entry name" value="STAGE IV SPORULATION PROTEIN FB"/>
    <property type="match status" value="1"/>
</dbReference>
<comment type="cofactor">
    <cofactor evidence="1">
        <name>Zn(2+)</name>
        <dbReference type="ChEBI" id="CHEBI:29105"/>
    </cofactor>
</comment>
<evidence type="ECO:0000256" key="3">
    <source>
        <dbReference type="ARBA" id="ARBA00007931"/>
    </source>
</evidence>
<keyword evidence="4" id="KW-0645">Protease</keyword>
<dbReference type="GO" id="GO:0046872">
    <property type="term" value="F:metal ion binding"/>
    <property type="evidence" value="ECO:0007669"/>
    <property type="project" value="UniProtKB-KW"/>
</dbReference>
<accession>A0A1N7M465</accession>
<feature type="domain" description="Peptidase M50" evidence="13">
    <location>
        <begin position="126"/>
        <end position="178"/>
    </location>
</feature>
<evidence type="ECO:0000256" key="12">
    <source>
        <dbReference type="SAM" id="Phobius"/>
    </source>
</evidence>
<feature type="transmembrane region" description="Helical" evidence="12">
    <location>
        <begin position="192"/>
        <end position="209"/>
    </location>
</feature>
<evidence type="ECO:0000256" key="11">
    <source>
        <dbReference type="ARBA" id="ARBA00023136"/>
    </source>
</evidence>
<keyword evidence="8" id="KW-0862">Zinc</keyword>
<evidence type="ECO:0000313" key="14">
    <source>
        <dbReference type="EMBL" id="SIS80769.1"/>
    </source>
</evidence>
<evidence type="ECO:0000256" key="8">
    <source>
        <dbReference type="ARBA" id="ARBA00022833"/>
    </source>
</evidence>
<keyword evidence="5 12" id="KW-0812">Transmembrane</keyword>
<dbReference type="GO" id="GO:0016020">
    <property type="term" value="C:membrane"/>
    <property type="evidence" value="ECO:0007669"/>
    <property type="project" value="UniProtKB-SubCell"/>
</dbReference>